<organism evidence="1 2">
    <name type="scientific">Smallanthus sonchifolius</name>
    <dbReference type="NCBI Taxonomy" id="185202"/>
    <lineage>
        <taxon>Eukaryota</taxon>
        <taxon>Viridiplantae</taxon>
        <taxon>Streptophyta</taxon>
        <taxon>Embryophyta</taxon>
        <taxon>Tracheophyta</taxon>
        <taxon>Spermatophyta</taxon>
        <taxon>Magnoliopsida</taxon>
        <taxon>eudicotyledons</taxon>
        <taxon>Gunneridae</taxon>
        <taxon>Pentapetalae</taxon>
        <taxon>asterids</taxon>
        <taxon>campanulids</taxon>
        <taxon>Asterales</taxon>
        <taxon>Asteraceae</taxon>
        <taxon>Asteroideae</taxon>
        <taxon>Heliantheae alliance</taxon>
        <taxon>Millerieae</taxon>
        <taxon>Smallanthus</taxon>
    </lineage>
</organism>
<keyword evidence="2" id="KW-1185">Reference proteome</keyword>
<evidence type="ECO:0000313" key="1">
    <source>
        <dbReference type="EMBL" id="KAI3808066.1"/>
    </source>
</evidence>
<proteinExistence type="predicted"/>
<comment type="caution">
    <text evidence="1">The sequence shown here is derived from an EMBL/GenBank/DDBJ whole genome shotgun (WGS) entry which is preliminary data.</text>
</comment>
<sequence>MVYRKACHLPIEIEHKAYWALKAVNLDLSRAGEHRLLQIHELEELRNQQEQLPPLCGLSKSDAKRRAKRYDKCVKCGNWSHDGKCSKNQTHSQHEYTYLIKVGAVRLHAKRSVRKGSNVYYAVRKELRMIRDLGLGNLTINDPSY</sequence>
<reference evidence="1 2" key="2">
    <citation type="journal article" date="2022" name="Mol. Ecol. Resour.">
        <title>The genomes of chicory, endive, great burdock and yacon provide insights into Asteraceae paleo-polyploidization history and plant inulin production.</title>
        <authorList>
            <person name="Fan W."/>
            <person name="Wang S."/>
            <person name="Wang H."/>
            <person name="Wang A."/>
            <person name="Jiang F."/>
            <person name="Liu H."/>
            <person name="Zhao H."/>
            <person name="Xu D."/>
            <person name="Zhang Y."/>
        </authorList>
    </citation>
    <scope>NUCLEOTIDE SEQUENCE [LARGE SCALE GENOMIC DNA]</scope>
    <source>
        <strain evidence="2">cv. Yunnan</strain>
        <tissue evidence="1">Leaves</tissue>
    </source>
</reference>
<protein>
    <submittedName>
        <fullName evidence="1">Uncharacterized protein</fullName>
    </submittedName>
</protein>
<evidence type="ECO:0000313" key="2">
    <source>
        <dbReference type="Proteomes" id="UP001056120"/>
    </source>
</evidence>
<dbReference type="Proteomes" id="UP001056120">
    <property type="component" value="Linkage Group LG08"/>
</dbReference>
<dbReference type="EMBL" id="CM042025">
    <property type="protein sequence ID" value="KAI3808066.1"/>
    <property type="molecule type" value="Genomic_DNA"/>
</dbReference>
<accession>A0ACB9IKQ1</accession>
<reference evidence="2" key="1">
    <citation type="journal article" date="2022" name="Mol. Ecol. Resour.">
        <title>The genomes of chicory, endive, great burdock and yacon provide insights into Asteraceae palaeo-polyploidization history and plant inulin production.</title>
        <authorList>
            <person name="Fan W."/>
            <person name="Wang S."/>
            <person name="Wang H."/>
            <person name="Wang A."/>
            <person name="Jiang F."/>
            <person name="Liu H."/>
            <person name="Zhao H."/>
            <person name="Xu D."/>
            <person name="Zhang Y."/>
        </authorList>
    </citation>
    <scope>NUCLEOTIDE SEQUENCE [LARGE SCALE GENOMIC DNA]</scope>
    <source>
        <strain evidence="2">cv. Yunnan</strain>
    </source>
</reference>
<gene>
    <name evidence="1" type="ORF">L1987_24008</name>
</gene>
<name>A0ACB9IKQ1_9ASTR</name>